<dbReference type="RefSeq" id="XP_030994222.1">
    <property type="nucleotide sequence ID" value="XM_031141568.1"/>
</dbReference>
<feature type="region of interest" description="Disordered" evidence="2">
    <location>
        <begin position="27"/>
        <end position="59"/>
    </location>
</feature>
<feature type="region of interest" description="Disordered" evidence="2">
    <location>
        <begin position="540"/>
        <end position="560"/>
    </location>
</feature>
<dbReference type="Proteomes" id="UP000319257">
    <property type="component" value="Unassembled WGS sequence"/>
</dbReference>
<evidence type="ECO:0000313" key="5">
    <source>
        <dbReference type="Proteomes" id="UP000319257"/>
    </source>
</evidence>
<keyword evidence="3" id="KW-0472">Membrane</keyword>
<dbReference type="AlphaFoldDB" id="A0A507B654"/>
<dbReference type="CDD" id="cd00067">
    <property type="entry name" value="GAL4"/>
    <property type="match status" value="1"/>
</dbReference>
<keyword evidence="3" id="KW-1133">Transmembrane helix</keyword>
<dbReference type="EMBL" id="SKBQ01000003">
    <property type="protein sequence ID" value="TPX12511.1"/>
    <property type="molecule type" value="Genomic_DNA"/>
</dbReference>
<feature type="transmembrane region" description="Helical" evidence="3">
    <location>
        <begin position="470"/>
        <end position="490"/>
    </location>
</feature>
<protein>
    <recommendedName>
        <fullName evidence="6">Transcription factor domain-containing protein</fullName>
    </recommendedName>
</protein>
<dbReference type="CDD" id="cd12148">
    <property type="entry name" value="fungal_TF_MHR"/>
    <property type="match status" value="1"/>
</dbReference>
<evidence type="ECO:0000256" key="2">
    <source>
        <dbReference type="SAM" id="MobiDB-lite"/>
    </source>
</evidence>
<dbReference type="GO" id="GO:0008270">
    <property type="term" value="F:zinc ion binding"/>
    <property type="evidence" value="ECO:0007669"/>
    <property type="project" value="InterPro"/>
</dbReference>
<dbReference type="GO" id="GO:0005634">
    <property type="term" value="C:nucleus"/>
    <property type="evidence" value="ECO:0007669"/>
    <property type="project" value="TreeGrafter"/>
</dbReference>
<proteinExistence type="predicted"/>
<keyword evidence="1" id="KW-0539">Nucleus</keyword>
<evidence type="ECO:0000313" key="4">
    <source>
        <dbReference type="EMBL" id="TPX12511.1"/>
    </source>
</evidence>
<dbReference type="InterPro" id="IPR001138">
    <property type="entry name" value="Zn2Cys6_DnaBD"/>
</dbReference>
<feature type="region of interest" description="Disordered" evidence="2">
    <location>
        <begin position="127"/>
        <end position="162"/>
    </location>
</feature>
<dbReference type="InterPro" id="IPR036864">
    <property type="entry name" value="Zn2-C6_fun-type_DNA-bd_sf"/>
</dbReference>
<dbReference type="GO" id="GO:0000981">
    <property type="term" value="F:DNA-binding transcription factor activity, RNA polymerase II-specific"/>
    <property type="evidence" value="ECO:0007669"/>
    <property type="project" value="InterPro"/>
</dbReference>
<dbReference type="SUPFAM" id="SSF57701">
    <property type="entry name" value="Zn2/Cys6 DNA-binding domain"/>
    <property type="match status" value="1"/>
</dbReference>
<accession>A0A507B654</accession>
<evidence type="ECO:0000256" key="3">
    <source>
        <dbReference type="SAM" id="Phobius"/>
    </source>
</evidence>
<feature type="compositionally biased region" description="Polar residues" evidence="2">
    <location>
        <begin position="540"/>
        <end position="551"/>
    </location>
</feature>
<dbReference type="InParanoid" id="A0A507B654"/>
<dbReference type="OrthoDB" id="5818554at2759"/>
<dbReference type="PANTHER" id="PTHR31644:SF1">
    <property type="entry name" value="ZN(II)2CYS6 TRANSCRIPTION FACTOR (EUROFUNG)"/>
    <property type="match status" value="1"/>
</dbReference>
<evidence type="ECO:0000256" key="1">
    <source>
        <dbReference type="ARBA" id="ARBA00023242"/>
    </source>
</evidence>
<dbReference type="PANTHER" id="PTHR31644">
    <property type="entry name" value="TRANSCRIPTIONAL ACTIVATOR ARO80-RELATED"/>
    <property type="match status" value="1"/>
</dbReference>
<keyword evidence="5" id="KW-1185">Reference proteome</keyword>
<comment type="caution">
    <text evidence="4">The sequence shown here is derived from an EMBL/GenBank/DDBJ whole genome shotgun (WGS) entry which is preliminary data.</text>
</comment>
<sequence>MTSEKERRISRACFNCRSRKTKCDFESLPISPAPHPTPSFIDQLPEQGPVTDVTEERPSFEKEAYGQLGAWASMRPSSARHGQSLMSGHTLGDPAKDINGFQGHIASSDLLNPSDALDLLAQVADLEQDDQPSSTSRQTEVERPSSTGELETQPLDTDYPPMATGALSLSDASYLLKQYHEHHHPFFPIAYPAIFDPGHAAKWLKKEEHLVTAVLTIASKDDSAWSRAYEACSRHMESLISKLVYTGSTTVGAVEALLILAEWAPQPPPNDSVIGRGKEDQGAWMMVGMAIRLGYLQKLEQTSLLNGQGQLSEQACRQRIAWAAHLELTQLFSNAHDILYSSTLHREQLYVGGEYVRYIDDFSSVLRRWKLTWGGLSFTPLVKTSLILTYDFLRLYINAFAFQANLNRAVRRAFSESPSPQLKGPWFVDIAGAPDARFIYESIDAANSFLGILNGFVNPETGLRYMPLKYYLYAIYAAVFLFKAIMAGAIPSTDASCVRRTVQETILRLQRTSSNRHSLGHRYARSLRLFWRKSFRNKQTSENIPGRTSPTPGHGTTFRHSSVDASLRGEVGEGGLDPTYWNSLNSFSWRDLDSLGQFIENDILTGTTDGVLTTPEFIQERSSVVRDNLPVGFWNDVCDNHDFVF</sequence>
<feature type="compositionally biased region" description="Polar residues" evidence="2">
    <location>
        <begin position="132"/>
        <end position="150"/>
    </location>
</feature>
<dbReference type="GeneID" id="41968135"/>
<organism evidence="4 5">
    <name type="scientific">Thyridium curvatum</name>
    <dbReference type="NCBI Taxonomy" id="1093900"/>
    <lineage>
        <taxon>Eukaryota</taxon>
        <taxon>Fungi</taxon>
        <taxon>Dikarya</taxon>
        <taxon>Ascomycota</taxon>
        <taxon>Pezizomycotina</taxon>
        <taxon>Sordariomycetes</taxon>
        <taxon>Sordariomycetidae</taxon>
        <taxon>Thyridiales</taxon>
        <taxon>Thyridiaceae</taxon>
        <taxon>Thyridium</taxon>
    </lineage>
</organism>
<dbReference type="InterPro" id="IPR052780">
    <property type="entry name" value="AAA_Catabolism_Regulators"/>
</dbReference>
<reference evidence="4 5" key="1">
    <citation type="submission" date="2019-06" db="EMBL/GenBank/DDBJ databases">
        <title>Draft genome sequence of the filamentous fungus Phialemoniopsis curvata isolated from diesel fuel.</title>
        <authorList>
            <person name="Varaljay V.A."/>
            <person name="Lyon W.J."/>
            <person name="Crouch A.L."/>
            <person name="Drake C.E."/>
            <person name="Hollomon J.M."/>
            <person name="Nadeau L.J."/>
            <person name="Nunn H.S."/>
            <person name="Stevenson B.S."/>
            <person name="Bojanowski C.L."/>
            <person name="Crookes-Goodson W.J."/>
        </authorList>
    </citation>
    <scope>NUCLEOTIDE SEQUENCE [LARGE SCALE GENOMIC DNA]</scope>
    <source>
        <strain evidence="4 5">D216</strain>
    </source>
</reference>
<keyword evidence="3" id="KW-0812">Transmembrane</keyword>
<gene>
    <name evidence="4" type="ORF">E0L32_000688</name>
</gene>
<evidence type="ECO:0008006" key="6">
    <source>
        <dbReference type="Google" id="ProtNLM"/>
    </source>
</evidence>
<name>A0A507B654_9PEZI</name>
<dbReference type="STRING" id="1093900.A0A507B654"/>